<evidence type="ECO:0000313" key="1">
    <source>
        <dbReference type="EMBL" id="JAH85383.1"/>
    </source>
</evidence>
<accession>A0A0E9W7D1</accession>
<dbReference type="EMBL" id="GBXM01023194">
    <property type="protein sequence ID" value="JAH85383.1"/>
    <property type="molecule type" value="Transcribed_RNA"/>
</dbReference>
<name>A0A0E9W7D1_ANGAN</name>
<reference evidence="1" key="2">
    <citation type="journal article" date="2015" name="Fish Shellfish Immunol.">
        <title>Early steps in the European eel (Anguilla anguilla)-Vibrio vulnificus interaction in the gills: Role of the RtxA13 toxin.</title>
        <authorList>
            <person name="Callol A."/>
            <person name="Pajuelo D."/>
            <person name="Ebbesson L."/>
            <person name="Teles M."/>
            <person name="MacKenzie S."/>
            <person name="Amaro C."/>
        </authorList>
    </citation>
    <scope>NUCLEOTIDE SEQUENCE</scope>
</reference>
<reference evidence="1" key="1">
    <citation type="submission" date="2014-11" db="EMBL/GenBank/DDBJ databases">
        <authorList>
            <person name="Amaro Gonzalez C."/>
        </authorList>
    </citation>
    <scope>NUCLEOTIDE SEQUENCE</scope>
</reference>
<proteinExistence type="predicted"/>
<dbReference type="AlphaFoldDB" id="A0A0E9W7D1"/>
<organism evidence="1">
    <name type="scientific">Anguilla anguilla</name>
    <name type="common">European freshwater eel</name>
    <name type="synonym">Muraena anguilla</name>
    <dbReference type="NCBI Taxonomy" id="7936"/>
    <lineage>
        <taxon>Eukaryota</taxon>
        <taxon>Metazoa</taxon>
        <taxon>Chordata</taxon>
        <taxon>Craniata</taxon>
        <taxon>Vertebrata</taxon>
        <taxon>Euteleostomi</taxon>
        <taxon>Actinopterygii</taxon>
        <taxon>Neopterygii</taxon>
        <taxon>Teleostei</taxon>
        <taxon>Anguilliformes</taxon>
        <taxon>Anguillidae</taxon>
        <taxon>Anguilla</taxon>
    </lineage>
</organism>
<protein>
    <submittedName>
        <fullName evidence="1">Uncharacterized protein</fullName>
    </submittedName>
</protein>
<sequence length="35" mass="4047">MRLQRSANVVSFFIHLFSKRTCCTTKVTTSVHLSF</sequence>